<dbReference type="InterPro" id="IPR006498">
    <property type="entry name" value="Tail_tube"/>
</dbReference>
<accession>A0A645CLD3</accession>
<sequence length="116" mass="12720">METVLNWRTLTKPFFNLAAQKGIKLDLRGAQQFYDAGKGEYVTKAVKCLVQGIPKKTELGKLDVGASTGSNNTIETTYLKVTIDGETVLEIDKFNYIANIGGTDYLSDVREALGLL</sequence>
<proteinExistence type="predicted"/>
<protein>
    <recommendedName>
        <fullName evidence="2">Phage tail tube protein FII</fullName>
    </recommendedName>
</protein>
<gene>
    <name evidence="1" type="ORF">SDC9_124741</name>
</gene>
<name>A0A645CLD3_9ZZZZ</name>
<dbReference type="AlphaFoldDB" id="A0A645CLD3"/>
<organism evidence="1">
    <name type="scientific">bioreactor metagenome</name>
    <dbReference type="NCBI Taxonomy" id="1076179"/>
    <lineage>
        <taxon>unclassified sequences</taxon>
        <taxon>metagenomes</taxon>
        <taxon>ecological metagenomes</taxon>
    </lineage>
</organism>
<comment type="caution">
    <text evidence="1">The sequence shown here is derived from an EMBL/GenBank/DDBJ whole genome shotgun (WGS) entry which is preliminary data.</text>
</comment>
<dbReference type="Pfam" id="PF04985">
    <property type="entry name" value="Phage_tube"/>
    <property type="match status" value="1"/>
</dbReference>
<dbReference type="EMBL" id="VSSQ01028141">
    <property type="protein sequence ID" value="MPM77733.1"/>
    <property type="molecule type" value="Genomic_DNA"/>
</dbReference>
<reference evidence="1" key="1">
    <citation type="submission" date="2019-08" db="EMBL/GenBank/DDBJ databases">
        <authorList>
            <person name="Kucharzyk K."/>
            <person name="Murdoch R.W."/>
            <person name="Higgins S."/>
            <person name="Loffler F."/>
        </authorList>
    </citation>
    <scope>NUCLEOTIDE SEQUENCE</scope>
</reference>
<evidence type="ECO:0008006" key="2">
    <source>
        <dbReference type="Google" id="ProtNLM"/>
    </source>
</evidence>
<evidence type="ECO:0000313" key="1">
    <source>
        <dbReference type="EMBL" id="MPM77733.1"/>
    </source>
</evidence>